<evidence type="ECO:0000313" key="11">
    <source>
        <dbReference type="Proteomes" id="UP000092461"/>
    </source>
</evidence>
<feature type="binding site" evidence="6">
    <location>
        <position position="46"/>
    </location>
    <ligand>
        <name>Zn(2+)</name>
        <dbReference type="ChEBI" id="CHEBI:29105"/>
    </ligand>
</feature>
<evidence type="ECO:0000256" key="2">
    <source>
        <dbReference type="ARBA" id="ARBA00022737"/>
    </source>
</evidence>
<feature type="domain" description="C2H2-type" evidence="8">
    <location>
        <begin position="315"/>
        <end position="343"/>
    </location>
</feature>
<dbReference type="SUPFAM" id="SSF57667">
    <property type="entry name" value="beta-beta-alpha zinc fingers"/>
    <property type="match status" value="4"/>
</dbReference>
<proteinExistence type="predicted"/>
<dbReference type="InterPro" id="IPR036236">
    <property type="entry name" value="Znf_C2H2_sf"/>
</dbReference>
<dbReference type="PANTHER" id="PTHR24379">
    <property type="entry name" value="KRAB AND ZINC FINGER DOMAIN-CONTAINING"/>
    <property type="match status" value="1"/>
</dbReference>
<dbReference type="EMBL" id="AJWK01031514">
    <property type="status" value="NOT_ANNOTATED_CDS"/>
    <property type="molecule type" value="Genomic_DNA"/>
</dbReference>
<evidence type="ECO:0000256" key="7">
    <source>
        <dbReference type="SAM" id="MobiDB-lite"/>
    </source>
</evidence>
<dbReference type="InterPro" id="IPR012934">
    <property type="entry name" value="Znf_AD"/>
</dbReference>
<feature type="region of interest" description="Disordered" evidence="7">
    <location>
        <begin position="167"/>
        <end position="188"/>
    </location>
</feature>
<feature type="binding site" evidence="6">
    <location>
        <position position="85"/>
    </location>
    <ligand>
        <name>Zn(2+)</name>
        <dbReference type="ChEBI" id="CHEBI:29105"/>
    </ligand>
</feature>
<feature type="domain" description="C2H2-type" evidence="8">
    <location>
        <begin position="432"/>
        <end position="460"/>
    </location>
</feature>
<dbReference type="GO" id="GO:0008270">
    <property type="term" value="F:zinc ion binding"/>
    <property type="evidence" value="ECO:0007669"/>
    <property type="project" value="UniProtKB-UniRule"/>
</dbReference>
<reference evidence="10" key="1">
    <citation type="submission" date="2020-05" db="UniProtKB">
        <authorList>
            <consortium name="EnsemblMetazoa"/>
        </authorList>
    </citation>
    <scope>IDENTIFICATION</scope>
    <source>
        <strain evidence="10">Jacobina</strain>
    </source>
</reference>
<name>A0A1B0CW04_LUTLO</name>
<sequence>MKYSRLGIKLIVAESKRKNNNIDNLQLKNSRMDYQELEKSSVCRFCLKKLTKSTKNDMKDEILMSLNSIFNLEIYDEDIWPKQVCVCCKEKSKNCVAFFKKIKEGEAKLLDLFGEKFQDIKKEIVFPEEMEGEVKHEYFEEVETKFPEDDIKGVQDPKLLDKLNQSFEEDDEYSKSPSWAPSFDEEKDDSEEVEVKQNKYENNFKKKEATKRMKVLKTNNDMVKKYLGFKCDICSTKAKSYFALKHHFLDSHGVKGYMMCCSKKFTCLGKLASHVKFHLNPEAFKCVKCSKVFRRLETYRIHVRECSPNPETFTIICEICSEAFPTPRLLYQHRRKEHLKEEDKAHKCPDCPKRFLMPSELKYHRMLTHEKKKSFMCDMCGTGFSCPSKVEEHLKKTHLKDQQPKLQCKHCGRSFIEIHLKDHLTRCNVEPVTCKICGKLYKNSHAMKSHIKFVHRREGRKTYSCEICPKTFSTKRKLTDHTAKHQGILLHQCNFCDAKFYSLSTKTAHHRAVHPIENAAAKKLKPV</sequence>
<keyword evidence="2" id="KW-0677">Repeat</keyword>
<dbReference type="Proteomes" id="UP000092461">
    <property type="component" value="Unassembled WGS sequence"/>
</dbReference>
<dbReference type="SUPFAM" id="SSF57716">
    <property type="entry name" value="Glucocorticoid receptor-like (DNA-binding domain)"/>
    <property type="match status" value="1"/>
</dbReference>
<keyword evidence="3 5" id="KW-0863">Zinc-finger</keyword>
<dbReference type="Gene3D" id="3.30.160.60">
    <property type="entry name" value="Classic Zinc Finger"/>
    <property type="match status" value="5"/>
</dbReference>
<dbReference type="PROSITE" id="PS51915">
    <property type="entry name" value="ZAD"/>
    <property type="match status" value="1"/>
</dbReference>
<dbReference type="VEuPathDB" id="VectorBase:LLONM1_008383"/>
<protein>
    <submittedName>
        <fullName evidence="10">Uncharacterized protein</fullName>
    </submittedName>
</protein>
<evidence type="ECO:0000256" key="4">
    <source>
        <dbReference type="ARBA" id="ARBA00022833"/>
    </source>
</evidence>
<dbReference type="GO" id="GO:0005634">
    <property type="term" value="C:nucleus"/>
    <property type="evidence" value="ECO:0007669"/>
    <property type="project" value="InterPro"/>
</dbReference>
<dbReference type="AlphaFoldDB" id="A0A1B0CW04"/>
<keyword evidence="11" id="KW-1185">Reference proteome</keyword>
<feature type="domain" description="ZAD" evidence="9">
    <location>
        <begin position="41"/>
        <end position="112"/>
    </location>
</feature>
<organism evidence="10 11">
    <name type="scientific">Lutzomyia longipalpis</name>
    <name type="common">Sand fly</name>
    <dbReference type="NCBI Taxonomy" id="7200"/>
    <lineage>
        <taxon>Eukaryota</taxon>
        <taxon>Metazoa</taxon>
        <taxon>Ecdysozoa</taxon>
        <taxon>Arthropoda</taxon>
        <taxon>Hexapoda</taxon>
        <taxon>Insecta</taxon>
        <taxon>Pterygota</taxon>
        <taxon>Neoptera</taxon>
        <taxon>Endopterygota</taxon>
        <taxon>Diptera</taxon>
        <taxon>Nematocera</taxon>
        <taxon>Psychodoidea</taxon>
        <taxon>Psychodidae</taxon>
        <taxon>Lutzomyia</taxon>
        <taxon>Lutzomyia</taxon>
    </lineage>
</organism>
<evidence type="ECO:0000256" key="6">
    <source>
        <dbReference type="PROSITE-ProRule" id="PRU01263"/>
    </source>
</evidence>
<feature type="binding site" evidence="6">
    <location>
        <position position="43"/>
    </location>
    <ligand>
        <name>Zn(2+)</name>
        <dbReference type="ChEBI" id="CHEBI:29105"/>
    </ligand>
</feature>
<dbReference type="VEuPathDB" id="VectorBase:LLOJ009189"/>
<keyword evidence="1 6" id="KW-0479">Metal-binding</keyword>
<dbReference type="EnsemblMetazoa" id="LLOJ009189-RA">
    <property type="protein sequence ID" value="LLOJ009189-PA"/>
    <property type="gene ID" value="LLOJ009189"/>
</dbReference>
<evidence type="ECO:0000256" key="1">
    <source>
        <dbReference type="ARBA" id="ARBA00022723"/>
    </source>
</evidence>
<dbReference type="PANTHER" id="PTHR24379:SF121">
    <property type="entry name" value="C2H2-TYPE DOMAIN-CONTAINING PROTEIN"/>
    <property type="match status" value="1"/>
</dbReference>
<feature type="domain" description="C2H2-type" evidence="8">
    <location>
        <begin position="375"/>
        <end position="403"/>
    </location>
</feature>
<evidence type="ECO:0000259" key="8">
    <source>
        <dbReference type="PROSITE" id="PS50157"/>
    </source>
</evidence>
<feature type="domain" description="C2H2-type" evidence="8">
    <location>
        <begin position="491"/>
        <end position="519"/>
    </location>
</feature>
<dbReference type="SMART" id="SM00355">
    <property type="entry name" value="ZnF_C2H2"/>
    <property type="match status" value="9"/>
</dbReference>
<keyword evidence="4 6" id="KW-0862">Zinc</keyword>
<dbReference type="InterPro" id="IPR013087">
    <property type="entry name" value="Znf_C2H2_type"/>
</dbReference>
<evidence type="ECO:0000313" key="10">
    <source>
        <dbReference type="EnsemblMetazoa" id="LLOJ009189-PA"/>
    </source>
</evidence>
<evidence type="ECO:0000259" key="9">
    <source>
        <dbReference type="PROSITE" id="PS51915"/>
    </source>
</evidence>
<dbReference type="PROSITE" id="PS00028">
    <property type="entry name" value="ZINC_FINGER_C2H2_1"/>
    <property type="match status" value="6"/>
</dbReference>
<feature type="domain" description="C2H2-type" evidence="8">
    <location>
        <begin position="346"/>
        <end position="374"/>
    </location>
</feature>
<accession>A0A1B0CW04</accession>
<evidence type="ECO:0000256" key="3">
    <source>
        <dbReference type="ARBA" id="ARBA00022771"/>
    </source>
</evidence>
<feature type="domain" description="C2H2-type" evidence="8">
    <location>
        <begin position="463"/>
        <end position="487"/>
    </location>
</feature>
<dbReference type="PROSITE" id="PS50157">
    <property type="entry name" value="ZINC_FINGER_C2H2_2"/>
    <property type="match status" value="6"/>
</dbReference>
<feature type="binding site" evidence="6">
    <location>
        <position position="88"/>
    </location>
    <ligand>
        <name>Zn(2+)</name>
        <dbReference type="ChEBI" id="CHEBI:29105"/>
    </ligand>
</feature>
<dbReference type="Pfam" id="PF00096">
    <property type="entry name" value="zf-C2H2"/>
    <property type="match status" value="3"/>
</dbReference>
<evidence type="ECO:0000256" key="5">
    <source>
        <dbReference type="PROSITE-ProRule" id="PRU00042"/>
    </source>
</evidence>